<evidence type="ECO:0000256" key="2">
    <source>
        <dbReference type="SAM" id="SignalP"/>
    </source>
</evidence>
<protein>
    <recommendedName>
        <fullName evidence="3">PEGA domain-containing protein</fullName>
    </recommendedName>
</protein>
<organism evidence="4 5">
    <name type="scientific">Treponema medium ATCC 700293</name>
    <dbReference type="NCBI Taxonomy" id="1125700"/>
    <lineage>
        <taxon>Bacteria</taxon>
        <taxon>Pseudomonadati</taxon>
        <taxon>Spirochaetota</taxon>
        <taxon>Spirochaetia</taxon>
        <taxon>Spirochaetales</taxon>
        <taxon>Treponemataceae</taxon>
        <taxon>Treponema</taxon>
    </lineage>
</organism>
<feature type="transmembrane region" description="Helical" evidence="1">
    <location>
        <begin position="450"/>
        <end position="473"/>
    </location>
</feature>
<evidence type="ECO:0000313" key="5">
    <source>
        <dbReference type="Proteomes" id="UP000014634"/>
    </source>
</evidence>
<evidence type="ECO:0000259" key="3">
    <source>
        <dbReference type="Pfam" id="PF08308"/>
    </source>
</evidence>
<reference evidence="4 5" key="1">
    <citation type="submission" date="2013-04" db="EMBL/GenBank/DDBJ databases">
        <title>The Genome Sequence of Treponema medium ATCC 700293.</title>
        <authorList>
            <consortium name="The Broad Institute Genomics Platform"/>
            <person name="Earl A."/>
            <person name="Ward D."/>
            <person name="Feldgarden M."/>
            <person name="Gevers D."/>
            <person name="Leonetti C."/>
            <person name="Blanton J.M."/>
            <person name="Dewhirst F.E."/>
            <person name="Izard J."/>
            <person name="Walker B."/>
            <person name="Young S."/>
            <person name="Zeng Q."/>
            <person name="Gargeya S."/>
            <person name="Fitzgerald M."/>
            <person name="Haas B."/>
            <person name="Abouelleil A."/>
            <person name="Allen A.W."/>
            <person name="Alvarado L."/>
            <person name="Arachchi H.M."/>
            <person name="Berlin A.M."/>
            <person name="Chapman S.B."/>
            <person name="Gainer-Dewar J."/>
            <person name="Goldberg J."/>
            <person name="Griggs A."/>
            <person name="Gujja S."/>
            <person name="Hansen M."/>
            <person name="Howarth C."/>
            <person name="Imamovic A."/>
            <person name="Ireland A."/>
            <person name="Larimer J."/>
            <person name="McCowan C."/>
            <person name="Murphy C."/>
            <person name="Pearson M."/>
            <person name="Poon T.W."/>
            <person name="Priest M."/>
            <person name="Roberts A."/>
            <person name="Saif S."/>
            <person name="Shea T."/>
            <person name="Sisk P."/>
            <person name="Sykes S."/>
            <person name="Wortman J."/>
            <person name="Nusbaum C."/>
            <person name="Birren B."/>
        </authorList>
    </citation>
    <scope>NUCLEOTIDE SEQUENCE [LARGE SCALE GENOMIC DNA]</scope>
    <source>
        <strain evidence="4 5">ATCC 700293</strain>
    </source>
</reference>
<accession>A0AA87NKN5</accession>
<dbReference type="RefSeq" id="WP_016523648.1">
    <property type="nucleotide sequence ID" value="NZ_KE332517.1"/>
</dbReference>
<evidence type="ECO:0000256" key="1">
    <source>
        <dbReference type="SAM" id="Phobius"/>
    </source>
</evidence>
<keyword evidence="1" id="KW-1133">Transmembrane helix</keyword>
<dbReference type="Proteomes" id="UP000014634">
    <property type="component" value="Unassembled WGS sequence"/>
</dbReference>
<feature type="chain" id="PRO_5041696695" description="PEGA domain-containing protein" evidence="2">
    <location>
        <begin position="22"/>
        <end position="485"/>
    </location>
</feature>
<proteinExistence type="predicted"/>
<feature type="transmembrane region" description="Helical" evidence="1">
    <location>
        <begin position="398"/>
        <end position="416"/>
    </location>
</feature>
<sequence length="485" mass="53642">MKIKRLCVALIAMVTALFGVAQTKGELPTWSITASKFTLTDVPELYTSYSTALPAMLNLFCAVPASRLVTPEEKRARQLIDYAAKKLVLIRERSSLIAERDSLYLAVMSEKEKLKQTAAFNKKITAKEADIQKAQEKIDTLLADTSFTAETLPVMMWKDGQQVFELPEYANISQTLKSENISAVIDGSIQDLAGYMYVSVVLTTGLPGMPDYRFSEAGPYQSIETIARSLAAQIMTAVKNTQPAKVLLTVEPEDAEVYLDSEALETGKKSIYMYAGSHRLEALAAGYDSAGKTIEAQAGQNYLLNIKLKKEKIISVGFQFIKPDADVFLHTQYFAGTPFQTDVPAGKNTAISFSYKDVKTYIVLRPDNFMQQGQTIYQLQATLNKEKTKTLIDRRRNVLYWSLGAFYVSLPIFMILQGVTADMASAAADSRLGINAAVQNKYRALFISTAVMQGITIGLGINYVIQLGLYLYAADQSIPKEARKL</sequence>
<name>A0AA87NKN5_TREMD</name>
<dbReference type="AlphaFoldDB" id="A0AA87NKN5"/>
<feature type="signal peptide" evidence="2">
    <location>
        <begin position="1"/>
        <end position="21"/>
    </location>
</feature>
<keyword evidence="2" id="KW-0732">Signal</keyword>
<gene>
    <name evidence="4" type="ORF">HMPREF9195_01715</name>
</gene>
<dbReference type="Pfam" id="PF08308">
    <property type="entry name" value="PEGA"/>
    <property type="match status" value="1"/>
</dbReference>
<feature type="domain" description="PEGA" evidence="3">
    <location>
        <begin position="249"/>
        <end position="311"/>
    </location>
</feature>
<keyword evidence="1" id="KW-0812">Transmembrane</keyword>
<dbReference type="EMBL" id="ATFE01000013">
    <property type="protein sequence ID" value="EPF28024.1"/>
    <property type="molecule type" value="Genomic_DNA"/>
</dbReference>
<dbReference type="InterPro" id="IPR013229">
    <property type="entry name" value="PEGA"/>
</dbReference>
<evidence type="ECO:0000313" key="4">
    <source>
        <dbReference type="EMBL" id="EPF28024.1"/>
    </source>
</evidence>
<comment type="caution">
    <text evidence="4">The sequence shown here is derived from an EMBL/GenBank/DDBJ whole genome shotgun (WGS) entry which is preliminary data.</text>
</comment>
<keyword evidence="1" id="KW-0472">Membrane</keyword>